<dbReference type="InterPro" id="IPR008189">
    <property type="entry name" value="rRNA_ssu_MeTfrase_I"/>
</dbReference>
<dbReference type="Pfam" id="PF00590">
    <property type="entry name" value="TP_methylase"/>
    <property type="match status" value="1"/>
</dbReference>
<reference evidence="9 10" key="1">
    <citation type="submission" date="2021-05" db="EMBL/GenBank/DDBJ databases">
        <title>The draft genome of Geobacter pelophilus DSM 12255.</title>
        <authorList>
            <person name="Xu Z."/>
            <person name="Masuda Y."/>
            <person name="Itoh H."/>
            <person name="Senoo K."/>
        </authorList>
    </citation>
    <scope>NUCLEOTIDE SEQUENCE [LARGE SCALE GENOMIC DNA]</scope>
    <source>
        <strain evidence="9 10">DSM 12255</strain>
    </source>
</reference>
<keyword evidence="1 6" id="KW-0963">Cytoplasm</keyword>
<comment type="caution">
    <text evidence="9">The sequence shown here is derived from an EMBL/GenBank/DDBJ whole genome shotgun (WGS) entry which is preliminary data.</text>
</comment>
<dbReference type="FunFam" id="3.30.950.10:FF:000002">
    <property type="entry name" value="Ribosomal RNA small subunit methyltransferase I"/>
    <property type="match status" value="1"/>
</dbReference>
<dbReference type="GO" id="GO:0070677">
    <property type="term" value="F:rRNA (cytosine-2'-O-)-methyltransferase activity"/>
    <property type="evidence" value="ECO:0007669"/>
    <property type="project" value="UniProtKB-UniRule"/>
</dbReference>
<dbReference type="InterPro" id="IPR014776">
    <property type="entry name" value="4pyrrole_Mease_sub2"/>
</dbReference>
<evidence type="ECO:0000256" key="6">
    <source>
        <dbReference type="HAMAP-Rule" id="MF_01877"/>
    </source>
</evidence>
<evidence type="ECO:0000256" key="5">
    <source>
        <dbReference type="ARBA" id="ARBA00022691"/>
    </source>
</evidence>
<keyword evidence="3 6" id="KW-0489">Methyltransferase</keyword>
<dbReference type="InterPro" id="IPR000878">
    <property type="entry name" value="4pyrrol_Mease"/>
</dbReference>
<dbReference type="SUPFAM" id="SSF53790">
    <property type="entry name" value="Tetrapyrrole methylase"/>
    <property type="match status" value="1"/>
</dbReference>
<keyword evidence="10" id="KW-1185">Reference proteome</keyword>
<evidence type="ECO:0000256" key="3">
    <source>
        <dbReference type="ARBA" id="ARBA00022603"/>
    </source>
</evidence>
<keyword evidence="4 6" id="KW-0808">Transferase</keyword>
<keyword evidence="2 6" id="KW-0698">rRNA processing</keyword>
<dbReference type="PIRSF" id="PIRSF005917">
    <property type="entry name" value="MTase_YraL"/>
    <property type="match status" value="1"/>
</dbReference>
<comment type="subcellular location">
    <subcellularLocation>
        <location evidence="6">Cytoplasm</location>
    </subcellularLocation>
</comment>
<dbReference type="EMBL" id="JAHCVJ010000001">
    <property type="protein sequence ID" value="MBT0663208.1"/>
    <property type="molecule type" value="Genomic_DNA"/>
</dbReference>
<dbReference type="Pfam" id="PF23016">
    <property type="entry name" value="RsmI_C"/>
    <property type="match status" value="1"/>
</dbReference>
<evidence type="ECO:0000313" key="9">
    <source>
        <dbReference type="EMBL" id="MBT0663208.1"/>
    </source>
</evidence>
<dbReference type="Gene3D" id="3.30.950.10">
    <property type="entry name" value="Methyltransferase, Cobalt-precorrin-4 Transmethylase, Domain 2"/>
    <property type="match status" value="1"/>
</dbReference>
<evidence type="ECO:0000256" key="1">
    <source>
        <dbReference type="ARBA" id="ARBA00022490"/>
    </source>
</evidence>
<dbReference type="AlphaFoldDB" id="A0AAW4KXD1"/>
<dbReference type="InterPro" id="IPR035996">
    <property type="entry name" value="4pyrrol_Methylase_sf"/>
</dbReference>
<comment type="similarity">
    <text evidence="6">Belongs to the methyltransferase superfamily. RsmI family.</text>
</comment>
<dbReference type="Gene3D" id="3.40.1010.10">
    <property type="entry name" value="Cobalt-precorrin-4 Transmethylase, Domain 1"/>
    <property type="match status" value="1"/>
</dbReference>
<evidence type="ECO:0000256" key="4">
    <source>
        <dbReference type="ARBA" id="ARBA00022679"/>
    </source>
</evidence>
<dbReference type="PANTHER" id="PTHR46111:SF1">
    <property type="entry name" value="RIBOSOMAL RNA SMALL SUBUNIT METHYLTRANSFERASE I"/>
    <property type="match status" value="1"/>
</dbReference>
<comment type="catalytic activity">
    <reaction evidence="6">
        <text>cytidine(1402) in 16S rRNA + S-adenosyl-L-methionine = 2'-O-methylcytidine(1402) in 16S rRNA + S-adenosyl-L-homocysteine + H(+)</text>
        <dbReference type="Rhea" id="RHEA:42924"/>
        <dbReference type="Rhea" id="RHEA-COMP:10285"/>
        <dbReference type="Rhea" id="RHEA-COMP:10286"/>
        <dbReference type="ChEBI" id="CHEBI:15378"/>
        <dbReference type="ChEBI" id="CHEBI:57856"/>
        <dbReference type="ChEBI" id="CHEBI:59789"/>
        <dbReference type="ChEBI" id="CHEBI:74495"/>
        <dbReference type="ChEBI" id="CHEBI:82748"/>
        <dbReference type="EC" id="2.1.1.198"/>
    </reaction>
</comment>
<evidence type="ECO:0000256" key="2">
    <source>
        <dbReference type="ARBA" id="ARBA00022552"/>
    </source>
</evidence>
<feature type="domain" description="Tetrapyrrole methylase" evidence="7">
    <location>
        <begin position="1"/>
        <end position="186"/>
    </location>
</feature>
<accession>A0AAW4KXD1</accession>
<evidence type="ECO:0000259" key="7">
    <source>
        <dbReference type="Pfam" id="PF00590"/>
    </source>
</evidence>
<feature type="domain" description="RsmI HTH" evidence="8">
    <location>
        <begin position="211"/>
        <end position="256"/>
    </location>
</feature>
<sequence length="261" mass="28463">MTFRAVRILKEVDLIAAEDTRHSRKLLSHFGIATSLTAYHDHNETLKTPYLIEKLKAGQSIAIVTDAGTPCIADPGYRIIRAAAAEGITVVPIPGASATMAALSASGLPTDEFTFAGFLPAKSGKRKERLRELLAEHRLLVFYEAPHRLTATLADMAEIFGPREAIVCRELTKIYEEFNRGLLPELVQHYAETPARGEVVLLVAPGEAADEEPVDIEGMLRGLLVDGATVKDAVRQVAEASHQPRSVVYDLALRLKEEGKS</sequence>
<evidence type="ECO:0000313" key="10">
    <source>
        <dbReference type="Proteomes" id="UP000811899"/>
    </source>
</evidence>
<dbReference type="CDD" id="cd11648">
    <property type="entry name" value="RsmI"/>
    <property type="match status" value="1"/>
</dbReference>
<evidence type="ECO:0000259" key="8">
    <source>
        <dbReference type="Pfam" id="PF23016"/>
    </source>
</evidence>
<dbReference type="EC" id="2.1.1.198" evidence="6"/>
<dbReference type="HAMAP" id="MF_01877">
    <property type="entry name" value="16SrRNA_methyltr_I"/>
    <property type="match status" value="1"/>
</dbReference>
<dbReference type="PANTHER" id="PTHR46111">
    <property type="entry name" value="RIBOSOMAL RNA SMALL SUBUNIT METHYLTRANSFERASE I"/>
    <property type="match status" value="1"/>
</dbReference>
<dbReference type="Proteomes" id="UP000811899">
    <property type="component" value="Unassembled WGS sequence"/>
</dbReference>
<dbReference type="NCBIfam" id="TIGR00096">
    <property type="entry name" value="16S rRNA (cytidine(1402)-2'-O)-methyltransferase"/>
    <property type="match status" value="1"/>
</dbReference>
<dbReference type="InterPro" id="IPR053910">
    <property type="entry name" value="RsmI_HTH"/>
</dbReference>
<organism evidence="9 10">
    <name type="scientific">Geoanaerobacter pelophilus</name>
    <dbReference type="NCBI Taxonomy" id="60036"/>
    <lineage>
        <taxon>Bacteria</taxon>
        <taxon>Pseudomonadati</taxon>
        <taxon>Thermodesulfobacteriota</taxon>
        <taxon>Desulfuromonadia</taxon>
        <taxon>Geobacterales</taxon>
        <taxon>Geobacteraceae</taxon>
        <taxon>Geoanaerobacter</taxon>
    </lineage>
</organism>
<name>A0AAW4KXD1_9BACT</name>
<dbReference type="GO" id="GO:0005737">
    <property type="term" value="C:cytoplasm"/>
    <property type="evidence" value="ECO:0007669"/>
    <property type="project" value="UniProtKB-SubCell"/>
</dbReference>
<dbReference type="InterPro" id="IPR014777">
    <property type="entry name" value="4pyrrole_Mease_sub1"/>
</dbReference>
<keyword evidence="5 6" id="KW-0949">S-adenosyl-L-methionine</keyword>
<comment type="function">
    <text evidence="6">Catalyzes the 2'-O-methylation of the ribose of cytidine 1402 (C1402) in 16S rRNA.</text>
</comment>
<proteinExistence type="inferred from homology"/>
<protein>
    <recommendedName>
        <fullName evidence="6">Ribosomal RNA small subunit methyltransferase I</fullName>
        <ecNumber evidence="6">2.1.1.198</ecNumber>
    </recommendedName>
    <alternativeName>
        <fullName evidence="6">16S rRNA 2'-O-ribose C1402 methyltransferase</fullName>
    </alternativeName>
    <alternativeName>
        <fullName evidence="6">rRNA (cytidine-2'-O-)-methyltransferase RsmI</fullName>
    </alternativeName>
</protein>
<gene>
    <name evidence="6 9" type="primary">rsmI</name>
    <name evidence="9" type="ORF">KI809_02750</name>
</gene>